<dbReference type="Pfam" id="PF08334">
    <property type="entry name" value="T2SSG"/>
    <property type="match status" value="1"/>
</dbReference>
<dbReference type="InterPro" id="IPR045584">
    <property type="entry name" value="Pilin-like"/>
</dbReference>
<keyword evidence="7 11" id="KW-0812">Transmembrane</keyword>
<dbReference type="GO" id="GO:0015628">
    <property type="term" value="P:protein secretion by the type II secretion system"/>
    <property type="evidence" value="ECO:0007669"/>
    <property type="project" value="InterPro"/>
</dbReference>
<sequence length="149" mass="16149">MRRQISGSSSEDGFTLIEMIVVIFILGLLATYVAPRVIGKSDDAKIVKAQADIRSFETALDMYKLDNGSYPTTDQGLQALVEKPASGNLSRWREGGYLTKRKISKDPWGNEYIYVSPGSNGDVDISSNGGDGLPGGEGTAKDINNWDID</sequence>
<keyword evidence="6" id="KW-0997">Cell inner membrane</keyword>
<keyword evidence="9 11" id="KW-0472">Membrane</keyword>
<dbReference type="EMBL" id="CAADHO010000008">
    <property type="protein sequence ID" value="VFQ46356.1"/>
    <property type="molecule type" value="Genomic_DNA"/>
</dbReference>
<dbReference type="InterPro" id="IPR012902">
    <property type="entry name" value="N_methyl_site"/>
</dbReference>
<dbReference type="Pfam" id="PF07963">
    <property type="entry name" value="N_methyl"/>
    <property type="match status" value="1"/>
</dbReference>
<evidence type="ECO:0000256" key="4">
    <source>
        <dbReference type="ARBA" id="ARBA00022475"/>
    </source>
</evidence>
<dbReference type="AlphaFoldDB" id="A0A4U8YQ42"/>
<keyword evidence="4" id="KW-1003">Cell membrane</keyword>
<name>A0A4U8YQ42_9BACT</name>
<dbReference type="InterPro" id="IPR013545">
    <property type="entry name" value="T2SS_protein-GspG_C"/>
</dbReference>
<proteinExistence type="inferred from homology"/>
<evidence type="ECO:0000256" key="5">
    <source>
        <dbReference type="ARBA" id="ARBA00022481"/>
    </source>
</evidence>
<evidence type="ECO:0000256" key="6">
    <source>
        <dbReference type="ARBA" id="ARBA00022519"/>
    </source>
</evidence>
<dbReference type="NCBIfam" id="TIGR01710">
    <property type="entry name" value="typeII_sec_gspG"/>
    <property type="match status" value="1"/>
</dbReference>
<dbReference type="PRINTS" id="PR00813">
    <property type="entry name" value="BCTERIALGSPG"/>
</dbReference>
<comment type="subcellular location">
    <subcellularLocation>
        <location evidence="1">Cell inner membrane</location>
        <topology evidence="1">Single-pass membrane protein</topology>
    </subcellularLocation>
</comment>
<dbReference type="InterPro" id="IPR000983">
    <property type="entry name" value="Bac_GSPG_pilin"/>
</dbReference>
<comment type="similarity">
    <text evidence="2">Belongs to the GSP G family.</text>
</comment>
<feature type="compositionally biased region" description="Gly residues" evidence="10">
    <location>
        <begin position="129"/>
        <end position="138"/>
    </location>
</feature>
<evidence type="ECO:0000313" key="14">
    <source>
        <dbReference type="Proteomes" id="UP000507962"/>
    </source>
</evidence>
<dbReference type="InterPro" id="IPR010054">
    <property type="entry name" value="Type2_sec_GspG"/>
</dbReference>
<evidence type="ECO:0000256" key="11">
    <source>
        <dbReference type="SAM" id="Phobius"/>
    </source>
</evidence>
<gene>
    <name evidence="13" type="ORF">MSL71_40200</name>
</gene>
<dbReference type="Gene3D" id="3.30.700.10">
    <property type="entry name" value="Glycoprotein, Type 4 Pilin"/>
    <property type="match status" value="1"/>
</dbReference>
<organism evidence="13 14">
    <name type="scientific">Desulfoluna butyratoxydans</name>
    <dbReference type="NCBI Taxonomy" id="231438"/>
    <lineage>
        <taxon>Bacteria</taxon>
        <taxon>Pseudomonadati</taxon>
        <taxon>Thermodesulfobacteriota</taxon>
        <taxon>Desulfobacteria</taxon>
        <taxon>Desulfobacterales</taxon>
        <taxon>Desulfolunaceae</taxon>
        <taxon>Desulfoluna</taxon>
    </lineage>
</organism>
<evidence type="ECO:0000256" key="1">
    <source>
        <dbReference type="ARBA" id="ARBA00004377"/>
    </source>
</evidence>
<feature type="domain" description="Type II secretion system protein GspG C-terminal" evidence="12">
    <location>
        <begin position="36"/>
        <end position="146"/>
    </location>
</feature>
<evidence type="ECO:0000256" key="10">
    <source>
        <dbReference type="SAM" id="MobiDB-lite"/>
    </source>
</evidence>
<evidence type="ECO:0000313" key="13">
    <source>
        <dbReference type="EMBL" id="VFQ46356.1"/>
    </source>
</evidence>
<dbReference type="Proteomes" id="UP000507962">
    <property type="component" value="Unassembled WGS sequence"/>
</dbReference>
<dbReference type="GO" id="GO:0005886">
    <property type="term" value="C:plasma membrane"/>
    <property type="evidence" value="ECO:0007669"/>
    <property type="project" value="UniProtKB-SubCell"/>
</dbReference>
<evidence type="ECO:0000256" key="8">
    <source>
        <dbReference type="ARBA" id="ARBA00022989"/>
    </source>
</evidence>
<dbReference type="SUPFAM" id="SSF54523">
    <property type="entry name" value="Pili subunits"/>
    <property type="match status" value="1"/>
</dbReference>
<accession>A0A4U8YQ42</accession>
<keyword evidence="5" id="KW-0488">Methylation</keyword>
<evidence type="ECO:0000256" key="2">
    <source>
        <dbReference type="ARBA" id="ARBA00009984"/>
    </source>
</evidence>
<keyword evidence="14" id="KW-1185">Reference proteome</keyword>
<evidence type="ECO:0000256" key="7">
    <source>
        <dbReference type="ARBA" id="ARBA00022692"/>
    </source>
</evidence>
<keyword evidence="8 11" id="KW-1133">Transmembrane helix</keyword>
<dbReference type="RefSeq" id="WP_180143950.1">
    <property type="nucleotide sequence ID" value="NZ_CAADHO010000008.1"/>
</dbReference>
<protein>
    <recommendedName>
        <fullName evidence="3">Type II secretion system core protein G</fullName>
    </recommendedName>
</protein>
<dbReference type="GO" id="GO:0015627">
    <property type="term" value="C:type II protein secretion system complex"/>
    <property type="evidence" value="ECO:0007669"/>
    <property type="project" value="InterPro"/>
</dbReference>
<dbReference type="PANTHER" id="PTHR30093:SF44">
    <property type="entry name" value="TYPE II SECRETION SYSTEM CORE PROTEIN G"/>
    <property type="match status" value="1"/>
</dbReference>
<reference evidence="13 14" key="1">
    <citation type="submission" date="2019-03" db="EMBL/GenBank/DDBJ databases">
        <authorList>
            <person name="Nijsse B."/>
        </authorList>
    </citation>
    <scope>NUCLEOTIDE SEQUENCE [LARGE SCALE GENOMIC DNA]</scope>
    <source>
        <strain evidence="13">Desulfoluna butyratoxydans MSL71</strain>
    </source>
</reference>
<evidence type="ECO:0000256" key="9">
    <source>
        <dbReference type="ARBA" id="ARBA00023136"/>
    </source>
</evidence>
<dbReference type="NCBIfam" id="TIGR02532">
    <property type="entry name" value="IV_pilin_GFxxxE"/>
    <property type="match status" value="1"/>
</dbReference>
<evidence type="ECO:0000256" key="3">
    <source>
        <dbReference type="ARBA" id="ARBA00020042"/>
    </source>
</evidence>
<dbReference type="PANTHER" id="PTHR30093">
    <property type="entry name" value="GENERAL SECRETION PATHWAY PROTEIN G"/>
    <property type="match status" value="1"/>
</dbReference>
<feature type="transmembrane region" description="Helical" evidence="11">
    <location>
        <begin position="12"/>
        <end position="34"/>
    </location>
</feature>
<evidence type="ECO:0000259" key="12">
    <source>
        <dbReference type="Pfam" id="PF08334"/>
    </source>
</evidence>
<feature type="region of interest" description="Disordered" evidence="10">
    <location>
        <begin position="124"/>
        <end position="149"/>
    </location>
</feature>